<dbReference type="Proteomes" id="UP001056937">
    <property type="component" value="Chromosome 1"/>
</dbReference>
<evidence type="ECO:0000313" key="4">
    <source>
        <dbReference type="Proteomes" id="UP001056937"/>
    </source>
</evidence>
<keyword evidence="2" id="KW-0472">Membrane</keyword>
<evidence type="ECO:0000313" key="3">
    <source>
        <dbReference type="EMBL" id="USI73377.1"/>
    </source>
</evidence>
<evidence type="ECO:0000256" key="1">
    <source>
        <dbReference type="SAM" id="MobiDB-lite"/>
    </source>
</evidence>
<reference evidence="3" key="1">
    <citation type="journal article" date="2022" name="Toxins">
        <title>Genomic Analysis of Sphingopyxis sp. USTB-05 for Biodegrading Cyanobacterial Hepatotoxins.</title>
        <authorList>
            <person name="Liu C."/>
            <person name="Xu Q."/>
            <person name="Zhao Z."/>
            <person name="Zhang H."/>
            <person name="Liu X."/>
            <person name="Yin C."/>
            <person name="Liu Y."/>
            <person name="Yan H."/>
        </authorList>
    </citation>
    <scope>NUCLEOTIDE SEQUENCE</scope>
    <source>
        <strain evidence="3">NBD5</strain>
    </source>
</reference>
<feature type="transmembrane region" description="Helical" evidence="2">
    <location>
        <begin position="48"/>
        <end position="69"/>
    </location>
</feature>
<evidence type="ECO:0000256" key="2">
    <source>
        <dbReference type="SAM" id="Phobius"/>
    </source>
</evidence>
<dbReference type="RefSeq" id="WP_252167187.1">
    <property type="nucleotide sequence ID" value="NZ_CP084930.1"/>
</dbReference>
<sequence length="257" mass="26806">MLKPLLRSVDRMAFEGPLALLLGIAAAFAVLAMPVTLVDRLGMGAVAAIARPLLALASGGALGGLAYLAMRRPRRRPAAAQDSLSWHEEEAEEPAEAPAYRVRRADAHPDAPPRAPIRASRDLGRPLPPAAPAPALVEEAEFEELREAPAAAAVVVDAAHADLPPAPAIVPAPAPAAERAGETAEIRAIIPRRAPAAAPRPSLADIVDRLELGVARRGGMAHGLSAAALDQGLGRERDLGEDLRAALTELNRLAARR</sequence>
<keyword evidence="4" id="KW-1185">Reference proteome</keyword>
<feature type="region of interest" description="Disordered" evidence="1">
    <location>
        <begin position="79"/>
        <end position="131"/>
    </location>
</feature>
<organism evidence="3 4">
    <name type="scientific">Sphingomonas morindae</name>
    <dbReference type="NCBI Taxonomy" id="1541170"/>
    <lineage>
        <taxon>Bacteria</taxon>
        <taxon>Pseudomonadati</taxon>
        <taxon>Pseudomonadota</taxon>
        <taxon>Alphaproteobacteria</taxon>
        <taxon>Sphingomonadales</taxon>
        <taxon>Sphingomonadaceae</taxon>
        <taxon>Sphingomonas</taxon>
    </lineage>
</organism>
<dbReference type="EMBL" id="CP084930">
    <property type="protein sequence ID" value="USI73377.1"/>
    <property type="molecule type" value="Genomic_DNA"/>
</dbReference>
<keyword evidence="2" id="KW-0812">Transmembrane</keyword>
<gene>
    <name evidence="3" type="ORF">LHA26_02520</name>
</gene>
<name>A0ABY4X8W4_9SPHN</name>
<proteinExistence type="predicted"/>
<accession>A0ABY4X8W4</accession>
<keyword evidence="2" id="KW-1133">Transmembrane helix</keyword>
<protein>
    <submittedName>
        <fullName evidence="3">Uncharacterized protein</fullName>
    </submittedName>
</protein>